<evidence type="ECO:0000313" key="2">
    <source>
        <dbReference type="EMBL" id="GGA13135.1"/>
    </source>
</evidence>
<protein>
    <recommendedName>
        <fullName evidence="1">Flagellar protein FlgJ N-terminal domain-containing protein</fullName>
    </recommendedName>
</protein>
<dbReference type="RefSeq" id="WP_229658197.1">
    <property type="nucleotide sequence ID" value="NZ_BMID01000001.1"/>
</dbReference>
<accession>A0ABQ1FI42</accession>
<sequence length="99" mass="10671">MIDPTAFSANLAAGTTATTDSATAARKEELRAAAEAFEAVFLRQMIGSMRSASLAEDIFGNQGTEQFRDMQDARMADAMADSTEFGIAELLLKQFEGRI</sequence>
<keyword evidence="3" id="KW-1185">Reference proteome</keyword>
<name>A0ABQ1FI42_9SPHN</name>
<feature type="domain" description="Flagellar protein FlgJ N-terminal" evidence="1">
    <location>
        <begin position="48"/>
        <end position="94"/>
    </location>
</feature>
<comment type="caution">
    <text evidence="2">The sequence shown here is derived from an EMBL/GenBank/DDBJ whole genome shotgun (WGS) entry which is preliminary data.</text>
</comment>
<dbReference type="InterPro" id="IPR019301">
    <property type="entry name" value="Flagellar_prot_FlgJ_N"/>
</dbReference>
<dbReference type="EMBL" id="BMID01000001">
    <property type="protein sequence ID" value="GGA13135.1"/>
    <property type="molecule type" value="Genomic_DNA"/>
</dbReference>
<reference evidence="3" key="1">
    <citation type="journal article" date="2019" name="Int. J. Syst. Evol. Microbiol.">
        <title>The Global Catalogue of Microorganisms (GCM) 10K type strain sequencing project: providing services to taxonomists for standard genome sequencing and annotation.</title>
        <authorList>
            <consortium name="The Broad Institute Genomics Platform"/>
            <consortium name="The Broad Institute Genome Sequencing Center for Infectious Disease"/>
            <person name="Wu L."/>
            <person name="Ma J."/>
        </authorList>
    </citation>
    <scope>NUCLEOTIDE SEQUENCE [LARGE SCALE GENOMIC DNA]</scope>
    <source>
        <strain evidence="3">CGMCC 1.15297</strain>
    </source>
</reference>
<dbReference type="Pfam" id="PF10135">
    <property type="entry name" value="Rod-binding"/>
    <property type="match status" value="1"/>
</dbReference>
<organism evidence="2 3">
    <name type="scientific">Blastomonas marina</name>
    <dbReference type="NCBI Taxonomy" id="1867408"/>
    <lineage>
        <taxon>Bacteria</taxon>
        <taxon>Pseudomonadati</taxon>
        <taxon>Pseudomonadota</taxon>
        <taxon>Alphaproteobacteria</taxon>
        <taxon>Sphingomonadales</taxon>
        <taxon>Sphingomonadaceae</taxon>
        <taxon>Blastomonas</taxon>
    </lineage>
</organism>
<evidence type="ECO:0000259" key="1">
    <source>
        <dbReference type="Pfam" id="PF10135"/>
    </source>
</evidence>
<dbReference type="Proteomes" id="UP000603317">
    <property type="component" value="Unassembled WGS sequence"/>
</dbReference>
<proteinExistence type="predicted"/>
<evidence type="ECO:0000313" key="3">
    <source>
        <dbReference type="Proteomes" id="UP000603317"/>
    </source>
</evidence>
<gene>
    <name evidence="2" type="ORF">GCM10010923_24860</name>
</gene>